<evidence type="ECO:0000313" key="1">
    <source>
        <dbReference type="EMBL" id="RGS40910.1"/>
    </source>
</evidence>
<evidence type="ECO:0000313" key="2">
    <source>
        <dbReference type="Proteomes" id="UP000283295"/>
    </source>
</evidence>
<dbReference type="EMBL" id="QRVK01000024">
    <property type="protein sequence ID" value="RGS40910.1"/>
    <property type="molecule type" value="Genomic_DNA"/>
</dbReference>
<accession>A0A3R6AR29</accession>
<gene>
    <name evidence="1" type="ORF">DWX94_09675</name>
</gene>
<sequence length="72" mass="8328">MRRSSSIVIKIFSLPRSSEWELGHQSVQKIAVDLFSVRRTDNVERWQFFAKFGFSVGITIIVETNKKVELSP</sequence>
<dbReference type="Proteomes" id="UP000283295">
    <property type="component" value="Unassembled WGS sequence"/>
</dbReference>
<organism evidence="1 2">
    <name type="scientific">Coprococcus eutactus</name>
    <dbReference type="NCBI Taxonomy" id="33043"/>
    <lineage>
        <taxon>Bacteria</taxon>
        <taxon>Bacillati</taxon>
        <taxon>Bacillota</taxon>
        <taxon>Clostridia</taxon>
        <taxon>Lachnospirales</taxon>
        <taxon>Lachnospiraceae</taxon>
        <taxon>Coprococcus</taxon>
    </lineage>
</organism>
<comment type="caution">
    <text evidence="1">The sequence shown here is derived from an EMBL/GenBank/DDBJ whole genome shotgun (WGS) entry which is preliminary data.</text>
</comment>
<reference evidence="1 2" key="1">
    <citation type="submission" date="2018-08" db="EMBL/GenBank/DDBJ databases">
        <title>A genome reference for cultivated species of the human gut microbiota.</title>
        <authorList>
            <person name="Zou Y."/>
            <person name="Xue W."/>
            <person name="Luo G."/>
        </authorList>
    </citation>
    <scope>NUCLEOTIDE SEQUENCE [LARGE SCALE GENOMIC DNA]</scope>
    <source>
        <strain evidence="1 2">AF22-21</strain>
    </source>
</reference>
<name>A0A3R6AR29_9FIRM</name>
<dbReference type="AlphaFoldDB" id="A0A3R6AR29"/>
<protein>
    <submittedName>
        <fullName evidence="1">Uncharacterized protein</fullName>
    </submittedName>
</protein>
<proteinExistence type="predicted"/>